<keyword evidence="2" id="KW-1185">Reference proteome</keyword>
<evidence type="ECO:0000313" key="1">
    <source>
        <dbReference type="EnsemblPlants" id="AVESA.00010b.r2.5CG0901750.1.CDS.1"/>
    </source>
</evidence>
<accession>A0ACD5Y400</accession>
<organism evidence="1 2">
    <name type="scientific">Avena sativa</name>
    <name type="common">Oat</name>
    <dbReference type="NCBI Taxonomy" id="4498"/>
    <lineage>
        <taxon>Eukaryota</taxon>
        <taxon>Viridiplantae</taxon>
        <taxon>Streptophyta</taxon>
        <taxon>Embryophyta</taxon>
        <taxon>Tracheophyta</taxon>
        <taxon>Spermatophyta</taxon>
        <taxon>Magnoliopsida</taxon>
        <taxon>Liliopsida</taxon>
        <taxon>Poales</taxon>
        <taxon>Poaceae</taxon>
        <taxon>BOP clade</taxon>
        <taxon>Pooideae</taxon>
        <taxon>Poodae</taxon>
        <taxon>Poeae</taxon>
        <taxon>Poeae Chloroplast Group 1 (Aveneae type)</taxon>
        <taxon>Aveninae</taxon>
        <taxon>Avena</taxon>
    </lineage>
</organism>
<evidence type="ECO:0000313" key="2">
    <source>
        <dbReference type="Proteomes" id="UP001732700"/>
    </source>
</evidence>
<proteinExistence type="predicted"/>
<protein>
    <submittedName>
        <fullName evidence="1">Uncharacterized protein</fullName>
    </submittedName>
</protein>
<reference evidence="1" key="1">
    <citation type="submission" date="2021-05" db="EMBL/GenBank/DDBJ databases">
        <authorList>
            <person name="Scholz U."/>
            <person name="Mascher M."/>
            <person name="Fiebig A."/>
        </authorList>
    </citation>
    <scope>NUCLEOTIDE SEQUENCE [LARGE SCALE GENOMIC DNA]</scope>
</reference>
<dbReference type="Proteomes" id="UP001732700">
    <property type="component" value="Chromosome 5C"/>
</dbReference>
<reference evidence="1" key="2">
    <citation type="submission" date="2025-09" db="UniProtKB">
        <authorList>
            <consortium name="EnsemblPlants"/>
        </authorList>
    </citation>
    <scope>IDENTIFICATION</scope>
</reference>
<dbReference type="EnsemblPlants" id="AVESA.00010b.r2.5CG0901750.1">
    <property type="protein sequence ID" value="AVESA.00010b.r2.5CG0901750.1.CDS.1"/>
    <property type="gene ID" value="AVESA.00010b.r2.5CG0901750"/>
</dbReference>
<sequence length="148" mass="16649">MEPLVAVARRGDRDSSRTEPVRGWWCRNQTFILRHPHERIRRAAAAAEAEGAARGSEPASKRAMVALRVPAAGEVPEQDCAVCLQDFTAGGRKLRTMPCSHSFHQRCIFGWLLVDRRCPMCRFAMPSRTNGEEEEGDDDEVERELVAE</sequence>
<name>A0ACD5Y400_AVESA</name>